<dbReference type="AlphaFoldDB" id="A0A812NVX3"/>
<reference evidence="1" key="1">
    <citation type="submission" date="2021-02" db="EMBL/GenBank/DDBJ databases">
        <authorList>
            <person name="Dougan E. K."/>
            <person name="Rhodes N."/>
            <person name="Thang M."/>
            <person name="Chan C."/>
        </authorList>
    </citation>
    <scope>NUCLEOTIDE SEQUENCE</scope>
</reference>
<comment type="caution">
    <text evidence="1">The sequence shown here is derived from an EMBL/GenBank/DDBJ whole genome shotgun (WGS) entry which is preliminary data.</text>
</comment>
<organism evidence="1 2">
    <name type="scientific">Symbiodinium pilosum</name>
    <name type="common">Dinoflagellate</name>
    <dbReference type="NCBI Taxonomy" id="2952"/>
    <lineage>
        <taxon>Eukaryota</taxon>
        <taxon>Sar</taxon>
        <taxon>Alveolata</taxon>
        <taxon>Dinophyceae</taxon>
        <taxon>Suessiales</taxon>
        <taxon>Symbiodiniaceae</taxon>
        <taxon>Symbiodinium</taxon>
    </lineage>
</organism>
<evidence type="ECO:0000313" key="1">
    <source>
        <dbReference type="EMBL" id="CAE7317141.1"/>
    </source>
</evidence>
<proteinExistence type="predicted"/>
<dbReference type="OrthoDB" id="419589at2759"/>
<evidence type="ECO:0008006" key="3">
    <source>
        <dbReference type="Google" id="ProtNLM"/>
    </source>
</evidence>
<accession>A0A812NVX3</accession>
<feature type="non-terminal residue" evidence="1">
    <location>
        <position position="194"/>
    </location>
</feature>
<dbReference type="Proteomes" id="UP000649617">
    <property type="component" value="Unassembled WGS sequence"/>
</dbReference>
<dbReference type="EMBL" id="CAJNIZ010011254">
    <property type="protein sequence ID" value="CAE7317141.1"/>
    <property type="molecule type" value="Genomic_DNA"/>
</dbReference>
<evidence type="ECO:0000313" key="2">
    <source>
        <dbReference type="Proteomes" id="UP000649617"/>
    </source>
</evidence>
<sequence>EDLGVALFVSHQWLADSHPDPKAEQLAVLQDALTNIISGRSRVRLPVVMEMVYGRLPTPDLRAKPLYIWYDYFCCPQGNSIQAFRQRQSAIDNIVSYISRCKYFVVLCPSLTHMDRRLVLDEGTWAQRGWCRMERLGRELAVHESGAAIVIESGLRQYLMFMTSRHLDAPGDWKFLTKVYTLPQTNMETHIVPF</sequence>
<keyword evidence="2" id="KW-1185">Reference proteome</keyword>
<gene>
    <name evidence="1" type="ORF">SPIL2461_LOCUS7293</name>
</gene>
<protein>
    <recommendedName>
        <fullName evidence="3">Heterokaryon incompatibility domain-containing protein</fullName>
    </recommendedName>
</protein>
<name>A0A812NVX3_SYMPI</name>